<evidence type="ECO:0000256" key="1">
    <source>
        <dbReference type="SAM" id="MobiDB-lite"/>
    </source>
</evidence>
<dbReference type="EMBL" id="JAAQPF010000391">
    <property type="protein sequence ID" value="KAF5703886.1"/>
    <property type="molecule type" value="Genomic_DNA"/>
</dbReference>
<feature type="region of interest" description="Disordered" evidence="1">
    <location>
        <begin position="100"/>
        <end position="122"/>
    </location>
</feature>
<proteinExistence type="predicted"/>
<name>A0A8H6D4B3_9HYPO</name>
<dbReference type="AlphaFoldDB" id="A0A8H6D4B3"/>
<feature type="compositionally biased region" description="Basic and acidic residues" evidence="1">
    <location>
        <begin position="101"/>
        <end position="118"/>
    </location>
</feature>
<sequence length="145" mass="16966">MSTVNRVKYFFHKNARNLTEEKREALVRLAYQTATAKNLYPRMVFIRSDIHDTTIINGRYQKDPLGDHITMCFKDDEHIRAGTHIACHGYVDSKTSLQFRETTDTPEKSDSILKKNDEPVWPPSSKLYEYPHDGYYSHLEGQKKK</sequence>
<organism evidence="2 3">
    <name type="scientific">Fusarium globosum</name>
    <dbReference type="NCBI Taxonomy" id="78864"/>
    <lineage>
        <taxon>Eukaryota</taxon>
        <taxon>Fungi</taxon>
        <taxon>Dikarya</taxon>
        <taxon>Ascomycota</taxon>
        <taxon>Pezizomycotina</taxon>
        <taxon>Sordariomycetes</taxon>
        <taxon>Hypocreomycetidae</taxon>
        <taxon>Hypocreales</taxon>
        <taxon>Nectriaceae</taxon>
        <taxon>Fusarium</taxon>
        <taxon>Fusarium fujikuroi species complex</taxon>
    </lineage>
</organism>
<reference evidence="2 3" key="1">
    <citation type="submission" date="2020-05" db="EMBL/GenBank/DDBJ databases">
        <title>Identification and distribution of gene clusters putatively required for synthesis of sphingolipid metabolism inhibitors in phylogenetically diverse species of the filamentous fungus Fusarium.</title>
        <authorList>
            <person name="Kim H.-S."/>
            <person name="Busman M."/>
            <person name="Brown D.W."/>
            <person name="Divon H."/>
            <person name="Uhlig S."/>
            <person name="Proctor R.H."/>
        </authorList>
    </citation>
    <scope>NUCLEOTIDE SEQUENCE [LARGE SCALE GENOMIC DNA]</scope>
    <source>
        <strain evidence="2 3">NRRL 26131</strain>
    </source>
</reference>
<evidence type="ECO:0000313" key="3">
    <source>
        <dbReference type="Proteomes" id="UP000532311"/>
    </source>
</evidence>
<evidence type="ECO:0000313" key="2">
    <source>
        <dbReference type="EMBL" id="KAF5703886.1"/>
    </source>
</evidence>
<accession>A0A8H6D4B3</accession>
<dbReference type="Proteomes" id="UP000532311">
    <property type="component" value="Unassembled WGS sequence"/>
</dbReference>
<comment type="caution">
    <text evidence="2">The sequence shown here is derived from an EMBL/GenBank/DDBJ whole genome shotgun (WGS) entry which is preliminary data.</text>
</comment>
<protein>
    <submittedName>
        <fullName evidence="2">Uncharacterized protein</fullName>
    </submittedName>
</protein>
<keyword evidence="3" id="KW-1185">Reference proteome</keyword>
<gene>
    <name evidence="2" type="ORF">FGLOB1_8818</name>
</gene>